<proteinExistence type="predicted"/>
<name>A0ACB7VWG9_DIOAL</name>
<protein>
    <submittedName>
        <fullName evidence="1">Asparagine synthase (Glutamine-hydrolyzing) protein</fullName>
        <ecNumber evidence="1">6.3.5.4</ecNumber>
    </submittedName>
</protein>
<keyword evidence="1" id="KW-0436">Ligase</keyword>
<dbReference type="EMBL" id="CM037016">
    <property type="protein sequence ID" value="KAH7679072.1"/>
    <property type="molecule type" value="Genomic_DNA"/>
</dbReference>
<evidence type="ECO:0000313" key="1">
    <source>
        <dbReference type="EMBL" id="KAH7679072.1"/>
    </source>
</evidence>
<comment type="caution">
    <text evidence="1">The sequence shown here is derived from an EMBL/GenBank/DDBJ whole genome shotgun (WGS) entry which is preliminary data.</text>
</comment>
<reference evidence="2" key="1">
    <citation type="journal article" date="2022" name="Nat. Commun.">
        <title>Chromosome evolution and the genetic basis of agronomically important traits in greater yam.</title>
        <authorList>
            <person name="Bredeson J.V."/>
            <person name="Lyons J.B."/>
            <person name="Oniyinde I.O."/>
            <person name="Okereke N.R."/>
            <person name="Kolade O."/>
            <person name="Nnabue I."/>
            <person name="Nwadili C.O."/>
            <person name="Hribova E."/>
            <person name="Parker M."/>
            <person name="Nwogha J."/>
            <person name="Shu S."/>
            <person name="Carlson J."/>
            <person name="Kariba R."/>
            <person name="Muthemba S."/>
            <person name="Knop K."/>
            <person name="Barton G.J."/>
            <person name="Sherwood A.V."/>
            <person name="Lopez-Montes A."/>
            <person name="Asiedu R."/>
            <person name="Jamnadass R."/>
            <person name="Muchugi A."/>
            <person name="Goodstein D."/>
            <person name="Egesi C.N."/>
            <person name="Featherston J."/>
            <person name="Asfaw A."/>
            <person name="Simpson G.G."/>
            <person name="Dolezel J."/>
            <person name="Hendre P.S."/>
            <person name="Van Deynze A."/>
            <person name="Kumar P.L."/>
            <person name="Obidiegwu J.E."/>
            <person name="Bhattacharjee R."/>
            <person name="Rokhsar D.S."/>
        </authorList>
    </citation>
    <scope>NUCLEOTIDE SEQUENCE [LARGE SCALE GENOMIC DNA]</scope>
    <source>
        <strain evidence="2">cv. TDa95/00328</strain>
    </source>
</reference>
<accession>A0ACB7VWG9</accession>
<sequence length="116" mass="12612">MAFFGGGGRGPSFGEGSGCGGTGGGVAFLTGGAGEVNGEIYNHSELRTKLKNHQFRTGNDCEVIAHLAFSHQRIQKFVVLMDLVLSQNLQVWICVRFNIYSKITYQRPILTNLSSM</sequence>
<organism evidence="1 2">
    <name type="scientific">Dioscorea alata</name>
    <name type="common">Purple yam</name>
    <dbReference type="NCBI Taxonomy" id="55571"/>
    <lineage>
        <taxon>Eukaryota</taxon>
        <taxon>Viridiplantae</taxon>
        <taxon>Streptophyta</taxon>
        <taxon>Embryophyta</taxon>
        <taxon>Tracheophyta</taxon>
        <taxon>Spermatophyta</taxon>
        <taxon>Magnoliopsida</taxon>
        <taxon>Liliopsida</taxon>
        <taxon>Dioscoreales</taxon>
        <taxon>Dioscoreaceae</taxon>
        <taxon>Dioscorea</taxon>
    </lineage>
</organism>
<evidence type="ECO:0000313" key="2">
    <source>
        <dbReference type="Proteomes" id="UP000827976"/>
    </source>
</evidence>
<dbReference type="Proteomes" id="UP000827976">
    <property type="component" value="Chromosome 6"/>
</dbReference>
<gene>
    <name evidence="1" type="ORF">IHE45_06G035000</name>
</gene>
<keyword evidence="2" id="KW-1185">Reference proteome</keyword>
<dbReference type="EC" id="6.3.5.4" evidence="1"/>